<dbReference type="GO" id="GO:0004519">
    <property type="term" value="F:endonuclease activity"/>
    <property type="evidence" value="ECO:0007669"/>
    <property type="project" value="UniProtKB-KW"/>
</dbReference>
<name>A0A388KS65_CHABU</name>
<feature type="region of interest" description="Disordered" evidence="7">
    <location>
        <begin position="23"/>
        <end position="64"/>
    </location>
</feature>
<organism evidence="9 10">
    <name type="scientific">Chara braunii</name>
    <name type="common">Braun's stonewort</name>
    <dbReference type="NCBI Taxonomy" id="69332"/>
    <lineage>
        <taxon>Eukaryota</taxon>
        <taxon>Viridiplantae</taxon>
        <taxon>Streptophyta</taxon>
        <taxon>Charophyceae</taxon>
        <taxon>Charales</taxon>
        <taxon>Characeae</taxon>
        <taxon>Chara</taxon>
    </lineage>
</organism>
<feature type="compositionally biased region" description="Basic and acidic residues" evidence="7">
    <location>
        <begin position="36"/>
        <end position="45"/>
    </location>
</feature>
<comment type="caution">
    <text evidence="9">The sequence shown here is derived from an EMBL/GenBank/DDBJ whole genome shotgun (WGS) entry which is preliminary data.</text>
</comment>
<keyword evidence="6" id="KW-0695">RNA-directed DNA polymerase</keyword>
<feature type="domain" description="Reverse transcriptase RNase H-like" evidence="8">
    <location>
        <begin position="420"/>
        <end position="524"/>
    </location>
</feature>
<dbReference type="Gramene" id="GBG72910">
    <property type="protein sequence ID" value="GBG72910"/>
    <property type="gene ID" value="CBR_g12630"/>
</dbReference>
<evidence type="ECO:0000313" key="10">
    <source>
        <dbReference type="Proteomes" id="UP000265515"/>
    </source>
</evidence>
<dbReference type="SUPFAM" id="SSF56672">
    <property type="entry name" value="DNA/RNA polymerases"/>
    <property type="match status" value="1"/>
</dbReference>
<dbReference type="InterPro" id="IPR041373">
    <property type="entry name" value="RT_RNaseH"/>
</dbReference>
<reference evidence="9 10" key="1">
    <citation type="journal article" date="2018" name="Cell">
        <title>The Chara Genome: Secondary Complexity and Implications for Plant Terrestrialization.</title>
        <authorList>
            <person name="Nishiyama T."/>
            <person name="Sakayama H."/>
            <person name="Vries J.D."/>
            <person name="Buschmann H."/>
            <person name="Saint-Marcoux D."/>
            <person name="Ullrich K.K."/>
            <person name="Haas F.B."/>
            <person name="Vanderstraeten L."/>
            <person name="Becker D."/>
            <person name="Lang D."/>
            <person name="Vosolsobe S."/>
            <person name="Rombauts S."/>
            <person name="Wilhelmsson P.K.I."/>
            <person name="Janitza P."/>
            <person name="Kern R."/>
            <person name="Heyl A."/>
            <person name="Rumpler F."/>
            <person name="Villalobos L.I.A.C."/>
            <person name="Clay J.M."/>
            <person name="Skokan R."/>
            <person name="Toyoda A."/>
            <person name="Suzuki Y."/>
            <person name="Kagoshima H."/>
            <person name="Schijlen E."/>
            <person name="Tajeshwar N."/>
            <person name="Catarino B."/>
            <person name="Hetherington A.J."/>
            <person name="Saltykova A."/>
            <person name="Bonnot C."/>
            <person name="Breuninger H."/>
            <person name="Symeonidi A."/>
            <person name="Radhakrishnan G.V."/>
            <person name="Van Nieuwerburgh F."/>
            <person name="Deforce D."/>
            <person name="Chang C."/>
            <person name="Karol K.G."/>
            <person name="Hedrich R."/>
            <person name="Ulvskov P."/>
            <person name="Glockner G."/>
            <person name="Delwiche C.F."/>
            <person name="Petrasek J."/>
            <person name="Van de Peer Y."/>
            <person name="Friml J."/>
            <person name="Beilby M."/>
            <person name="Dolan L."/>
            <person name="Kohara Y."/>
            <person name="Sugano S."/>
            <person name="Fujiyama A."/>
            <person name="Delaux P.-M."/>
            <person name="Quint M."/>
            <person name="TheiBen G."/>
            <person name="Hagemann M."/>
            <person name="Harholt J."/>
            <person name="Dunand C."/>
            <person name="Zachgo S."/>
            <person name="Langdale J."/>
            <person name="Maumus F."/>
            <person name="Straeten D.V.D."/>
            <person name="Gould S.B."/>
            <person name="Rensing S.A."/>
        </authorList>
    </citation>
    <scope>NUCLEOTIDE SEQUENCE [LARGE SCALE GENOMIC DNA]</scope>
    <source>
        <strain evidence="9 10">S276</strain>
    </source>
</reference>
<evidence type="ECO:0000256" key="7">
    <source>
        <dbReference type="SAM" id="MobiDB-lite"/>
    </source>
</evidence>
<evidence type="ECO:0000256" key="1">
    <source>
        <dbReference type="ARBA" id="ARBA00022679"/>
    </source>
</evidence>
<dbReference type="Pfam" id="PF17917">
    <property type="entry name" value="RT_RNaseH"/>
    <property type="match status" value="1"/>
</dbReference>
<keyword evidence="10" id="KW-1185">Reference proteome</keyword>
<evidence type="ECO:0000256" key="5">
    <source>
        <dbReference type="ARBA" id="ARBA00022801"/>
    </source>
</evidence>
<evidence type="ECO:0000256" key="3">
    <source>
        <dbReference type="ARBA" id="ARBA00022722"/>
    </source>
</evidence>
<dbReference type="CDD" id="cd09274">
    <property type="entry name" value="RNase_HI_RT_Ty3"/>
    <property type="match status" value="1"/>
</dbReference>
<dbReference type="InterPro" id="IPR051320">
    <property type="entry name" value="Viral_Replic_Matur_Polypro"/>
</dbReference>
<gene>
    <name evidence="9" type="ORF">CBR_g12630</name>
</gene>
<feature type="region of interest" description="Disordered" evidence="7">
    <location>
        <begin position="266"/>
        <end position="288"/>
    </location>
</feature>
<keyword evidence="4" id="KW-0255">Endonuclease</keyword>
<evidence type="ECO:0000256" key="6">
    <source>
        <dbReference type="ARBA" id="ARBA00022918"/>
    </source>
</evidence>
<evidence type="ECO:0000313" key="9">
    <source>
        <dbReference type="EMBL" id="GBG72910.1"/>
    </source>
</evidence>
<dbReference type="EMBL" id="BFEA01000174">
    <property type="protein sequence ID" value="GBG72910.1"/>
    <property type="molecule type" value="Genomic_DNA"/>
</dbReference>
<sequence length="595" mass="68021">MVSTMPLRPVLKRNAPTIVVQTRMWRRSEQPQQEGGSEKATEEAPIHVSGNEEDTEDERLRAEEEEWARRRALERDFEKVKAEKSGEESSKTKNIYSIPVEQGINTERLVDKILESQGDLVTLKEILAVEIGQQEYSALIADEAEMNIIRKRHAIEAWLKINRDDYGFLEGASGLTPFCGTSSGVLVAIEKVKVRAYFYMLPRVEHEVLLGRAFLCRSESIIINKHDETMFVTLCDPVCGYYEVVKCANTGPYCSRNRLNPKSYTFRESKKLRREKESPEEEPNPREFSLTLPNIGQAVEFVSTYSAIDLNVVQALTEVITDTGSAGTMRLVYSPTEGNREEDQRLPSTRQGPFLEDADLTPTRSVHTRRFAARVEHLRKLVRKGQEWEWGPKQQTTVEDIKTKFREGGLILRVPFFDDDKDRPFVIKTDAGPTALGGVLIQKDAEGQEKPLRSESRTLNAAERNYSQFKKETSVVLHCLRVFRNYVFGRRFILRVDPTALAQSLRNYSPSKPTIARWLTLKLSGFRESQNREDGLSRAEWRPELDQAEGLVPVDAFLKQEESQLSINFFTYLTNAATQYGRSIWNAPTFHEVRS</sequence>
<feature type="compositionally biased region" description="Basic and acidic residues" evidence="7">
    <location>
        <begin position="266"/>
        <end position="277"/>
    </location>
</feature>
<accession>A0A388KS65</accession>
<keyword evidence="3" id="KW-0540">Nuclease</keyword>
<dbReference type="Proteomes" id="UP000265515">
    <property type="component" value="Unassembled WGS sequence"/>
</dbReference>
<dbReference type="PANTHER" id="PTHR33064">
    <property type="entry name" value="POL PROTEIN"/>
    <property type="match status" value="1"/>
</dbReference>
<proteinExistence type="predicted"/>
<protein>
    <recommendedName>
        <fullName evidence="8">Reverse transcriptase RNase H-like domain-containing protein</fullName>
    </recommendedName>
</protein>
<dbReference type="PANTHER" id="PTHR33064:SF29">
    <property type="entry name" value="PEPTIDASE A2 DOMAIN-CONTAINING PROTEIN-RELATED"/>
    <property type="match status" value="1"/>
</dbReference>
<evidence type="ECO:0000259" key="8">
    <source>
        <dbReference type="Pfam" id="PF17917"/>
    </source>
</evidence>
<dbReference type="AlphaFoldDB" id="A0A388KS65"/>
<dbReference type="InterPro" id="IPR043502">
    <property type="entry name" value="DNA/RNA_pol_sf"/>
</dbReference>
<dbReference type="GO" id="GO:0003964">
    <property type="term" value="F:RNA-directed DNA polymerase activity"/>
    <property type="evidence" value="ECO:0007669"/>
    <property type="project" value="UniProtKB-KW"/>
</dbReference>
<keyword evidence="1" id="KW-0808">Transferase</keyword>
<keyword evidence="2" id="KW-0548">Nucleotidyltransferase</keyword>
<evidence type="ECO:0000256" key="4">
    <source>
        <dbReference type="ARBA" id="ARBA00022759"/>
    </source>
</evidence>
<feature type="region of interest" description="Disordered" evidence="7">
    <location>
        <begin position="336"/>
        <end position="357"/>
    </location>
</feature>
<dbReference type="GO" id="GO:0016787">
    <property type="term" value="F:hydrolase activity"/>
    <property type="evidence" value="ECO:0007669"/>
    <property type="project" value="UniProtKB-KW"/>
</dbReference>
<keyword evidence="5" id="KW-0378">Hydrolase</keyword>
<evidence type="ECO:0000256" key="2">
    <source>
        <dbReference type="ARBA" id="ARBA00022695"/>
    </source>
</evidence>
<dbReference type="OrthoDB" id="5985335at2759"/>